<accession>A0A1M6TVX1</accession>
<dbReference type="GO" id="GO:0003677">
    <property type="term" value="F:DNA binding"/>
    <property type="evidence" value="ECO:0007669"/>
    <property type="project" value="UniProtKB-KW"/>
</dbReference>
<dbReference type="RefSeq" id="WP_073153726.1">
    <property type="nucleotide sequence ID" value="NZ_FRAG01000110.1"/>
</dbReference>
<evidence type="ECO:0000256" key="1">
    <source>
        <dbReference type="ARBA" id="ARBA00023125"/>
    </source>
</evidence>
<reference evidence="3 4" key="1">
    <citation type="submission" date="2016-11" db="EMBL/GenBank/DDBJ databases">
        <authorList>
            <person name="Jaros S."/>
            <person name="Januszkiewicz K."/>
            <person name="Wedrychowicz H."/>
        </authorList>
    </citation>
    <scope>NUCLEOTIDE SEQUENCE [LARGE SCALE GENOMIC DNA]</scope>
    <source>
        <strain evidence="3 4">DSM 15212</strain>
    </source>
</reference>
<dbReference type="PANTHER" id="PTHR46797">
    <property type="entry name" value="HTH-TYPE TRANSCRIPTIONAL REGULATOR"/>
    <property type="match status" value="1"/>
</dbReference>
<proteinExistence type="predicted"/>
<dbReference type="PANTHER" id="PTHR46797:SF1">
    <property type="entry name" value="METHYLPHOSPHONATE SYNTHASE"/>
    <property type="match status" value="1"/>
</dbReference>
<dbReference type="Pfam" id="PF01381">
    <property type="entry name" value="HTH_3"/>
    <property type="match status" value="1"/>
</dbReference>
<keyword evidence="1 3" id="KW-0238">DNA-binding</keyword>
<dbReference type="InterPro" id="IPR010982">
    <property type="entry name" value="Lambda_DNA-bd_dom_sf"/>
</dbReference>
<dbReference type="SUPFAM" id="SSF47413">
    <property type="entry name" value="lambda repressor-like DNA-binding domains"/>
    <property type="match status" value="1"/>
</dbReference>
<name>A0A1M6TVX1_PARC5</name>
<organism evidence="3 4">
    <name type="scientific">Paramaledivibacter caminithermalis (strain DSM 15212 / CIP 107654 / DViRD3)</name>
    <name type="common">Clostridium caminithermale</name>
    <dbReference type="NCBI Taxonomy" id="1121301"/>
    <lineage>
        <taxon>Bacteria</taxon>
        <taxon>Bacillati</taxon>
        <taxon>Bacillota</taxon>
        <taxon>Clostridia</taxon>
        <taxon>Peptostreptococcales</taxon>
        <taxon>Caminicellaceae</taxon>
        <taxon>Paramaledivibacter</taxon>
    </lineage>
</organism>
<dbReference type="Gene3D" id="1.10.260.40">
    <property type="entry name" value="lambda repressor-like DNA-binding domains"/>
    <property type="match status" value="1"/>
</dbReference>
<dbReference type="STRING" id="1121301.SAMN02745912_03807"/>
<dbReference type="SMART" id="SM00530">
    <property type="entry name" value="HTH_XRE"/>
    <property type="match status" value="1"/>
</dbReference>
<dbReference type="CDD" id="cd00093">
    <property type="entry name" value="HTH_XRE"/>
    <property type="match status" value="1"/>
</dbReference>
<dbReference type="AlphaFoldDB" id="A0A1M6TVX1"/>
<sequence>METNYIGTKIKSLRKNSKLTLAQLAKLINSSAGFLSDIEKGKSLPSIPKLIEICNALDITLAEFFQEEIQEKSTSIDEVVKELENLTPSQLEAINNLIKTITKG</sequence>
<dbReference type="OrthoDB" id="9814553at2"/>
<dbReference type="InterPro" id="IPR050807">
    <property type="entry name" value="TransReg_Diox_bact_type"/>
</dbReference>
<feature type="domain" description="HTH cro/C1-type" evidence="2">
    <location>
        <begin position="10"/>
        <end position="64"/>
    </location>
</feature>
<evidence type="ECO:0000259" key="2">
    <source>
        <dbReference type="PROSITE" id="PS50943"/>
    </source>
</evidence>
<dbReference type="Proteomes" id="UP000184465">
    <property type="component" value="Unassembled WGS sequence"/>
</dbReference>
<dbReference type="EMBL" id="FRAG01000110">
    <property type="protein sequence ID" value="SHK61097.1"/>
    <property type="molecule type" value="Genomic_DNA"/>
</dbReference>
<dbReference type="InterPro" id="IPR001387">
    <property type="entry name" value="Cro/C1-type_HTH"/>
</dbReference>
<evidence type="ECO:0000313" key="3">
    <source>
        <dbReference type="EMBL" id="SHK61097.1"/>
    </source>
</evidence>
<dbReference type="PROSITE" id="PS50943">
    <property type="entry name" value="HTH_CROC1"/>
    <property type="match status" value="1"/>
</dbReference>
<evidence type="ECO:0000313" key="4">
    <source>
        <dbReference type="Proteomes" id="UP000184465"/>
    </source>
</evidence>
<dbReference type="GO" id="GO:0003700">
    <property type="term" value="F:DNA-binding transcription factor activity"/>
    <property type="evidence" value="ECO:0007669"/>
    <property type="project" value="TreeGrafter"/>
</dbReference>
<dbReference type="GO" id="GO:0005829">
    <property type="term" value="C:cytosol"/>
    <property type="evidence" value="ECO:0007669"/>
    <property type="project" value="TreeGrafter"/>
</dbReference>
<protein>
    <submittedName>
        <fullName evidence="3">DNA-binding transcriptional regulator, XRE-family HTH domain</fullName>
    </submittedName>
</protein>
<gene>
    <name evidence="3" type="ORF">SAMN02745912_03807</name>
</gene>
<keyword evidence="4" id="KW-1185">Reference proteome</keyword>